<gene>
    <name evidence="2" type="ORF">A4H34_01395</name>
</gene>
<evidence type="ECO:0000313" key="3">
    <source>
        <dbReference type="Proteomes" id="UP000078368"/>
    </source>
</evidence>
<protein>
    <submittedName>
        <fullName evidence="2">Uncharacterized protein</fullName>
    </submittedName>
</protein>
<dbReference type="EMBL" id="LVZK01000001">
    <property type="protein sequence ID" value="OAP85876.1"/>
    <property type="molecule type" value="Genomic_DNA"/>
</dbReference>
<reference evidence="2 3" key="1">
    <citation type="submission" date="2016-04" db="EMBL/GenBank/DDBJ databases">
        <title>Peptidophaga gingivicola gen. nov., sp. nov., isolated from human subgingival plaque.</title>
        <authorList>
            <person name="Beall C.J."/>
            <person name="Mokrzan E.M."/>
            <person name="Griffen A.L."/>
            <person name="Leys E.J."/>
        </authorList>
    </citation>
    <scope>NUCLEOTIDE SEQUENCE [LARGE SCALE GENOMIC DNA]</scope>
    <source>
        <strain evidence="2 3">BA112</strain>
    </source>
</reference>
<feature type="region of interest" description="Disordered" evidence="1">
    <location>
        <begin position="471"/>
        <end position="504"/>
    </location>
</feature>
<organism evidence="2 3">
    <name type="scientific">Peptidiphaga gingivicola</name>
    <dbReference type="NCBI Taxonomy" id="2741497"/>
    <lineage>
        <taxon>Bacteria</taxon>
        <taxon>Bacillati</taxon>
        <taxon>Actinomycetota</taxon>
        <taxon>Actinomycetes</taxon>
        <taxon>Actinomycetales</taxon>
        <taxon>Actinomycetaceae</taxon>
        <taxon>Peptidiphaga</taxon>
    </lineage>
</organism>
<feature type="compositionally biased region" description="Low complexity" evidence="1">
    <location>
        <begin position="338"/>
        <end position="352"/>
    </location>
</feature>
<keyword evidence="3" id="KW-1185">Reference proteome</keyword>
<accession>A0A179B2C9</accession>
<feature type="compositionally biased region" description="Basic residues" evidence="1">
    <location>
        <begin position="386"/>
        <end position="395"/>
    </location>
</feature>
<feature type="region of interest" description="Disordered" evidence="1">
    <location>
        <begin position="218"/>
        <end position="245"/>
    </location>
</feature>
<proteinExistence type="predicted"/>
<feature type="region of interest" description="Disordered" evidence="1">
    <location>
        <begin position="317"/>
        <end position="400"/>
    </location>
</feature>
<name>A0A179B2C9_9ACTO</name>
<evidence type="ECO:0000256" key="1">
    <source>
        <dbReference type="SAM" id="MobiDB-lite"/>
    </source>
</evidence>
<comment type="caution">
    <text evidence="2">The sequence shown here is derived from an EMBL/GenBank/DDBJ whole genome shotgun (WGS) entry which is preliminary data.</text>
</comment>
<feature type="compositionally biased region" description="Low complexity" evidence="1">
    <location>
        <begin position="218"/>
        <end position="234"/>
    </location>
</feature>
<evidence type="ECO:0000313" key="2">
    <source>
        <dbReference type="EMBL" id="OAP85876.1"/>
    </source>
</evidence>
<feature type="compositionally biased region" description="Low complexity" evidence="1">
    <location>
        <begin position="359"/>
        <end position="374"/>
    </location>
</feature>
<dbReference type="RefSeq" id="WP_064230821.1">
    <property type="nucleotide sequence ID" value="NZ_LVZK01000001.1"/>
</dbReference>
<sequence>MTTPHVEKLGLIGPWAPAAHDAISDGLDRVAQHLETVAMRTRSIAGELGFEGQMADTTRENLDKLQARVVDHSDGIKRVSTARRQVVEVGRQAQFQYGEIRRNVDAANAARDSAVALAPAAGPVAAPMIVAHANAVHQAAMGVLDVQALAVLKGLDVNTFDAMGKLPPFAQLEGLKQEVESKLKVKLPSVQEVQDAFQKFDQAVKLFDQVRSFFMPPASSEPTAATAPTRSATEWHSGPRMDGGGLSLQSSHYSMPSVQAGHAVSQPSMLHSPAVFNPMSTAAAAATGGAAAASYKLYQAAKAAQVASAPQSASSALRSGATMRVQSPGSGSGILRGTTTAARAEASATASRGLGGASGAARPTSGSSSSQTSGIMRGATTAPRAKTSKRKRREGIKRGGATVGGKIMIIDVASMIGAAPPPESSGILRRVMGYRENDSAQATQSSGIEGLLPFEKESTAYGVGRATAFLESRKEDSKEQGSSQLSLFGHRVARGASRTDEDAC</sequence>
<dbReference type="AlphaFoldDB" id="A0A179B2C9"/>
<dbReference type="Proteomes" id="UP000078368">
    <property type="component" value="Unassembled WGS sequence"/>
</dbReference>